<reference evidence="9" key="1">
    <citation type="submission" date="2022-08" db="EMBL/GenBank/DDBJ databases">
        <title>Alicyclobacillus dauci DSM2870, complete genome.</title>
        <authorList>
            <person name="Wang Q."/>
            <person name="Cai R."/>
            <person name="Wang Z."/>
        </authorList>
    </citation>
    <scope>NUCLEOTIDE SEQUENCE</scope>
    <source>
        <strain evidence="9">DSM 28700</strain>
    </source>
</reference>
<keyword evidence="4 7" id="KW-0812">Transmembrane</keyword>
<dbReference type="InterPro" id="IPR036259">
    <property type="entry name" value="MFS_trans_sf"/>
</dbReference>
<comment type="subcellular location">
    <subcellularLocation>
        <location evidence="1">Cell membrane</location>
        <topology evidence="1">Multi-pass membrane protein</topology>
    </subcellularLocation>
</comment>
<feature type="transmembrane region" description="Helical" evidence="7">
    <location>
        <begin position="240"/>
        <end position="260"/>
    </location>
</feature>
<dbReference type="PROSITE" id="PS50850">
    <property type="entry name" value="MFS"/>
    <property type="match status" value="1"/>
</dbReference>
<dbReference type="RefSeq" id="WP_268043423.1">
    <property type="nucleotide sequence ID" value="NZ_CP104064.1"/>
</dbReference>
<protein>
    <submittedName>
        <fullName evidence="9">MFS transporter</fullName>
    </submittedName>
</protein>
<evidence type="ECO:0000256" key="6">
    <source>
        <dbReference type="ARBA" id="ARBA00023136"/>
    </source>
</evidence>
<evidence type="ECO:0000313" key="9">
    <source>
        <dbReference type="EMBL" id="WAH36115.1"/>
    </source>
</evidence>
<dbReference type="InterPro" id="IPR024989">
    <property type="entry name" value="MFS_assoc_dom"/>
</dbReference>
<feature type="transmembrane region" description="Helical" evidence="7">
    <location>
        <begin position="296"/>
        <end position="318"/>
    </location>
</feature>
<dbReference type="Gene3D" id="1.20.1250.20">
    <property type="entry name" value="MFS general substrate transporter like domains"/>
    <property type="match status" value="2"/>
</dbReference>
<evidence type="ECO:0000256" key="3">
    <source>
        <dbReference type="ARBA" id="ARBA00022448"/>
    </source>
</evidence>
<accession>A0ABY6Z034</accession>
<evidence type="ECO:0000256" key="7">
    <source>
        <dbReference type="SAM" id="Phobius"/>
    </source>
</evidence>
<evidence type="ECO:0000256" key="5">
    <source>
        <dbReference type="ARBA" id="ARBA00022989"/>
    </source>
</evidence>
<sequence length="401" mass="43628">MKGQIALRSTVVKLRGFYFSTGLSGGILVPYISILLEHDGFQSGTVGIVMAIGTFISLLTQPIWGYVVDRFQMTRLTLAMSSMFPGLLAILFDANWLWVIVLANSLWNIFTSPQSPISDAYTVVNAPRAGATYGSVRMFGSLGFAIGGYLSGEYLARFPVTSLWIPYLVVAALGAAIAFYFPQDRVEFASTISIRSGITSLMRNKRFVFFLLGGFLVSQTLTAFNTYFALTFRAMGGSLAMTGVAFFIASGTNVPAMLIARNVIQRLGRERTLLIACVAYVLRWAVQAFLPIPWLALVIQILHGISFGFYYVAAVDFVSENASRDMQATAQSIFGMICSGLAGIVGNLLNGFLLRYGGPELMYSVCMVSSLIGAGCFLVVARLRTTSVIHPSEEDVPETIH</sequence>
<gene>
    <name evidence="9" type="ORF">NZD86_17970</name>
</gene>
<evidence type="ECO:0000313" key="10">
    <source>
        <dbReference type="Proteomes" id="UP001164803"/>
    </source>
</evidence>
<keyword evidence="5 7" id="KW-1133">Transmembrane helix</keyword>
<feature type="transmembrane region" description="Helical" evidence="7">
    <location>
        <begin position="361"/>
        <end position="381"/>
    </location>
</feature>
<dbReference type="InterPro" id="IPR051717">
    <property type="entry name" value="MFS_MFSD6"/>
</dbReference>
<dbReference type="Pfam" id="PF12832">
    <property type="entry name" value="MFS_1_like"/>
    <property type="match status" value="1"/>
</dbReference>
<evidence type="ECO:0000256" key="2">
    <source>
        <dbReference type="ARBA" id="ARBA00005241"/>
    </source>
</evidence>
<dbReference type="SUPFAM" id="SSF103473">
    <property type="entry name" value="MFS general substrate transporter"/>
    <property type="match status" value="1"/>
</dbReference>
<keyword evidence="3" id="KW-0813">Transport</keyword>
<evidence type="ECO:0000256" key="1">
    <source>
        <dbReference type="ARBA" id="ARBA00004651"/>
    </source>
</evidence>
<evidence type="ECO:0000259" key="8">
    <source>
        <dbReference type="PROSITE" id="PS50850"/>
    </source>
</evidence>
<feature type="domain" description="Major facilitator superfamily (MFS) profile" evidence="8">
    <location>
        <begin position="206"/>
        <end position="401"/>
    </location>
</feature>
<proteinExistence type="inferred from homology"/>
<dbReference type="EMBL" id="CP104064">
    <property type="protein sequence ID" value="WAH36115.1"/>
    <property type="molecule type" value="Genomic_DNA"/>
</dbReference>
<feature type="transmembrane region" description="Helical" evidence="7">
    <location>
        <begin position="163"/>
        <end position="181"/>
    </location>
</feature>
<keyword evidence="10" id="KW-1185">Reference proteome</keyword>
<feature type="transmembrane region" description="Helical" evidence="7">
    <location>
        <begin position="17"/>
        <end position="36"/>
    </location>
</feature>
<organism evidence="9 10">
    <name type="scientific">Alicyclobacillus dauci</name>
    <dbReference type="NCBI Taxonomy" id="1475485"/>
    <lineage>
        <taxon>Bacteria</taxon>
        <taxon>Bacillati</taxon>
        <taxon>Bacillota</taxon>
        <taxon>Bacilli</taxon>
        <taxon>Bacillales</taxon>
        <taxon>Alicyclobacillaceae</taxon>
        <taxon>Alicyclobacillus</taxon>
    </lineage>
</organism>
<feature type="transmembrane region" description="Helical" evidence="7">
    <location>
        <begin position="330"/>
        <end position="349"/>
    </location>
</feature>
<comment type="similarity">
    <text evidence="2">Belongs to the major facilitator superfamily. MFSD6 family.</text>
</comment>
<dbReference type="InterPro" id="IPR020846">
    <property type="entry name" value="MFS_dom"/>
</dbReference>
<feature type="transmembrane region" description="Helical" evidence="7">
    <location>
        <begin position="87"/>
        <end position="110"/>
    </location>
</feature>
<dbReference type="PANTHER" id="PTHR16172">
    <property type="entry name" value="MAJOR FACILITATOR SUPERFAMILY DOMAIN-CONTAINING PROTEIN 6-LIKE"/>
    <property type="match status" value="1"/>
</dbReference>
<dbReference type="Proteomes" id="UP001164803">
    <property type="component" value="Chromosome"/>
</dbReference>
<name>A0ABY6Z034_9BACL</name>
<feature type="transmembrane region" description="Helical" evidence="7">
    <location>
        <begin position="48"/>
        <end position="67"/>
    </location>
</feature>
<keyword evidence="6 7" id="KW-0472">Membrane</keyword>
<evidence type="ECO:0000256" key="4">
    <source>
        <dbReference type="ARBA" id="ARBA00022692"/>
    </source>
</evidence>
<dbReference type="PANTHER" id="PTHR16172:SF41">
    <property type="entry name" value="MAJOR FACILITATOR SUPERFAMILY DOMAIN-CONTAINING PROTEIN 6-LIKE"/>
    <property type="match status" value="1"/>
</dbReference>
<feature type="transmembrane region" description="Helical" evidence="7">
    <location>
        <begin position="207"/>
        <end position="228"/>
    </location>
</feature>